<organism evidence="1 2">
    <name type="scientific">Rhizophagus irregularis (strain DAOM 197198w)</name>
    <name type="common">Glomus intraradices</name>
    <dbReference type="NCBI Taxonomy" id="1432141"/>
    <lineage>
        <taxon>Eukaryota</taxon>
        <taxon>Fungi</taxon>
        <taxon>Fungi incertae sedis</taxon>
        <taxon>Mucoromycota</taxon>
        <taxon>Glomeromycotina</taxon>
        <taxon>Glomeromycetes</taxon>
        <taxon>Glomerales</taxon>
        <taxon>Glomeraceae</taxon>
        <taxon>Rhizophagus</taxon>
    </lineage>
</organism>
<evidence type="ECO:0000313" key="1">
    <source>
        <dbReference type="EMBL" id="EXX77770.1"/>
    </source>
</evidence>
<sequence length="168" mass="19798">MYTRQIRNTESVRSILNNLLNQINYENVYQLPYNNNAQILAVLSRRRASRRIQSLTGRILMRKNVEREALRLQIHNRYIINLATDYIWNSHSTPSQRYQFTNLANNANNINQNRASRVRWIDNTSTLVNIIQINNTQITNNSFENDFFNGTRFDDNNTFESLILPAGF</sequence>
<accession>A0A015KDU1</accession>
<proteinExistence type="predicted"/>
<reference evidence="1 2" key="1">
    <citation type="submission" date="2014-02" db="EMBL/GenBank/DDBJ databases">
        <title>Single nucleus genome sequencing reveals high similarity among nuclei of an endomycorrhizal fungus.</title>
        <authorList>
            <person name="Lin K."/>
            <person name="Geurts R."/>
            <person name="Zhang Z."/>
            <person name="Limpens E."/>
            <person name="Saunders D.G."/>
            <person name="Mu D."/>
            <person name="Pang E."/>
            <person name="Cao H."/>
            <person name="Cha H."/>
            <person name="Lin T."/>
            <person name="Zhou Q."/>
            <person name="Shang Y."/>
            <person name="Li Y."/>
            <person name="Ivanov S."/>
            <person name="Sharma T."/>
            <person name="Velzen R.V."/>
            <person name="Ruijter N.D."/>
            <person name="Aanen D.K."/>
            <person name="Win J."/>
            <person name="Kamoun S."/>
            <person name="Bisseling T."/>
            <person name="Huang S."/>
        </authorList>
    </citation>
    <scope>NUCLEOTIDE SEQUENCE [LARGE SCALE GENOMIC DNA]</scope>
    <source>
        <strain evidence="2">DAOM197198w</strain>
    </source>
</reference>
<dbReference type="AlphaFoldDB" id="A0A015KDU1"/>
<name>A0A015KDU1_RHIIW</name>
<keyword evidence="2" id="KW-1185">Reference proteome</keyword>
<dbReference type="EMBL" id="JEMT01010117">
    <property type="protein sequence ID" value="EXX77770.1"/>
    <property type="molecule type" value="Genomic_DNA"/>
</dbReference>
<comment type="caution">
    <text evidence="1">The sequence shown here is derived from an EMBL/GenBank/DDBJ whole genome shotgun (WGS) entry which is preliminary data.</text>
</comment>
<dbReference type="Proteomes" id="UP000022910">
    <property type="component" value="Unassembled WGS sequence"/>
</dbReference>
<dbReference type="OrthoDB" id="2402465at2759"/>
<protein>
    <submittedName>
        <fullName evidence="1">Uncharacterized protein</fullName>
    </submittedName>
</protein>
<dbReference type="HOGENOM" id="CLU_118715_1_0_1"/>
<gene>
    <name evidence="1" type="ORF">RirG_020810</name>
</gene>
<evidence type="ECO:0000313" key="2">
    <source>
        <dbReference type="Proteomes" id="UP000022910"/>
    </source>
</evidence>